<accession>A0A8X6JBM2</accession>
<keyword evidence="2" id="KW-1185">Reference proteome</keyword>
<protein>
    <submittedName>
        <fullName evidence="1">Uncharacterized protein</fullName>
    </submittedName>
</protein>
<dbReference type="EMBL" id="BMAO01037616">
    <property type="protein sequence ID" value="GFR18998.1"/>
    <property type="molecule type" value="Genomic_DNA"/>
</dbReference>
<organism evidence="1 2">
    <name type="scientific">Trichonephila clavata</name>
    <name type="common">Joro spider</name>
    <name type="synonym">Nephila clavata</name>
    <dbReference type="NCBI Taxonomy" id="2740835"/>
    <lineage>
        <taxon>Eukaryota</taxon>
        <taxon>Metazoa</taxon>
        <taxon>Ecdysozoa</taxon>
        <taxon>Arthropoda</taxon>
        <taxon>Chelicerata</taxon>
        <taxon>Arachnida</taxon>
        <taxon>Araneae</taxon>
        <taxon>Araneomorphae</taxon>
        <taxon>Entelegynae</taxon>
        <taxon>Araneoidea</taxon>
        <taxon>Nephilidae</taxon>
        <taxon>Trichonephila</taxon>
    </lineage>
</organism>
<comment type="caution">
    <text evidence="1">The sequence shown here is derived from an EMBL/GenBank/DDBJ whole genome shotgun (WGS) entry which is preliminary data.</text>
</comment>
<gene>
    <name evidence="1" type="ORF">TNCT_580171</name>
</gene>
<dbReference type="AlphaFoldDB" id="A0A8X6JBM2"/>
<evidence type="ECO:0000313" key="1">
    <source>
        <dbReference type="EMBL" id="GFR18998.1"/>
    </source>
</evidence>
<proteinExistence type="predicted"/>
<evidence type="ECO:0000313" key="2">
    <source>
        <dbReference type="Proteomes" id="UP000887116"/>
    </source>
</evidence>
<dbReference type="Proteomes" id="UP000887116">
    <property type="component" value="Unassembled WGS sequence"/>
</dbReference>
<reference evidence="1" key="1">
    <citation type="submission" date="2020-07" db="EMBL/GenBank/DDBJ databases">
        <title>Multicomponent nature underlies the extraordinary mechanical properties of spider dragline silk.</title>
        <authorList>
            <person name="Kono N."/>
            <person name="Nakamura H."/>
            <person name="Mori M."/>
            <person name="Yoshida Y."/>
            <person name="Ohtoshi R."/>
            <person name="Malay A.D."/>
            <person name="Moran D.A.P."/>
            <person name="Tomita M."/>
            <person name="Numata K."/>
            <person name="Arakawa K."/>
        </authorList>
    </citation>
    <scope>NUCLEOTIDE SEQUENCE</scope>
</reference>
<name>A0A8X6JBM2_TRICU</name>
<sequence>MVSSITKVHRCYSMLESYLKSQQRLLLYSYHGILFYVPRVLRYAGKLDSLGYREESCYWPGDTVLVFPALQFCQRARVRLKIICPGLSPLRIRAWISGAAAAGAFSIKLEVAFSSPLSSAGCACSETFVNARNIRSRYLLLCEHSVIPARLLLCLSWEAAKGSGIGPRKLGIQRFNGTYGTQEWAAQEACPWDFRWR</sequence>